<dbReference type="PANTHER" id="PTHR42947">
    <property type="entry name" value="COB--COM HETERODISULFIDE REDUCTASE SUBUNIT B 1"/>
    <property type="match status" value="1"/>
</dbReference>
<keyword evidence="1" id="KW-0560">Oxidoreductase</keyword>
<name>E1YDG5_9BACT</name>
<dbReference type="InterPro" id="IPR051278">
    <property type="entry name" value="HdrB/HdrD_reductase"/>
</dbReference>
<dbReference type="AlphaFoldDB" id="E1YDG5"/>
<gene>
    <name evidence="3" type="ORF">N47_G39330</name>
</gene>
<sequence length="289" mass="31689">MKFALFLGCNIPVRVSQYELSARAVLDKLGVEVVDIREFKCCGNPIRNTDNRTFVLMAARNLALAEKQGLDMMVLCKCCFGSLKKAVHLMKQNSGLKEEVNAFLAEEGLKYSGTLKVKHFLSVLYHDIGISTLKEKVSRTFKSIKIAPHYGCHALRPSDITEFDDPVAPVLFDELVSATGAQSIDWPLKLECCGAPLLGINDRLSMDLTGKKLADAKRAGADYLCVACPFCQMQFGRVQKMMTASNDINNCLLSILYPQLIGLAMGIGGNALGINMNIPDISSIESFLL</sequence>
<evidence type="ECO:0000259" key="2">
    <source>
        <dbReference type="Pfam" id="PF02754"/>
    </source>
</evidence>
<organism evidence="3">
    <name type="scientific">uncultured Desulfobacterium sp</name>
    <dbReference type="NCBI Taxonomy" id="201089"/>
    <lineage>
        <taxon>Bacteria</taxon>
        <taxon>Pseudomonadati</taxon>
        <taxon>Thermodesulfobacteriota</taxon>
        <taxon>Desulfobacteria</taxon>
        <taxon>Desulfobacterales</taxon>
        <taxon>Desulfobacteriaceae</taxon>
        <taxon>Desulfobacterium</taxon>
        <taxon>environmental samples</taxon>
    </lineage>
</organism>
<dbReference type="GO" id="GO:0016491">
    <property type="term" value="F:oxidoreductase activity"/>
    <property type="evidence" value="ECO:0007669"/>
    <property type="project" value="UniProtKB-KW"/>
</dbReference>
<dbReference type="InterPro" id="IPR004017">
    <property type="entry name" value="Cys_rich_dom"/>
</dbReference>
<accession>E1YDG5</accession>
<feature type="domain" description="Cysteine-rich" evidence="2">
    <location>
        <begin position="4"/>
        <end position="84"/>
    </location>
</feature>
<feature type="domain" description="Cysteine-rich" evidence="2">
    <location>
        <begin position="147"/>
        <end position="235"/>
    </location>
</feature>
<evidence type="ECO:0000313" key="3">
    <source>
        <dbReference type="EMBL" id="CBX28609.1"/>
    </source>
</evidence>
<proteinExistence type="predicted"/>
<protein>
    <recommendedName>
        <fullName evidence="2">Cysteine-rich domain-containing protein</fullName>
    </recommendedName>
</protein>
<dbReference type="Gene3D" id="1.20.1050.140">
    <property type="match status" value="1"/>
</dbReference>
<dbReference type="EMBL" id="FR695868">
    <property type="protein sequence ID" value="CBX28609.1"/>
    <property type="molecule type" value="Genomic_DNA"/>
</dbReference>
<reference evidence="3" key="1">
    <citation type="journal article" date="2011" name="Environ. Microbiol.">
        <title>Genomic insights into the metabolic potential of the polycyclic aromatic hydrocarbon degrading sulfate-reducing Deltaproteobacterium N47.</title>
        <authorList>
            <person name="Bergmann F."/>
            <person name="Selesi D."/>
            <person name="Weinmaier T."/>
            <person name="Tischler P."/>
            <person name="Rattei T."/>
            <person name="Meckenstock R.U."/>
        </authorList>
    </citation>
    <scope>NUCLEOTIDE SEQUENCE</scope>
</reference>
<dbReference type="Pfam" id="PF02754">
    <property type="entry name" value="CCG"/>
    <property type="match status" value="2"/>
</dbReference>
<dbReference type="PANTHER" id="PTHR42947:SF1">
    <property type="entry name" value="COB--COM HETERODISULFIDE REDUCTASE SUBUNIT B 1"/>
    <property type="match status" value="1"/>
</dbReference>
<evidence type="ECO:0000256" key="1">
    <source>
        <dbReference type="ARBA" id="ARBA00023002"/>
    </source>
</evidence>